<dbReference type="AlphaFoldDB" id="A0A2U1ZZ47"/>
<dbReference type="OrthoDB" id="3194870at2"/>
<dbReference type="CDD" id="cd03139">
    <property type="entry name" value="GATase1_PfpI_2"/>
    <property type="match status" value="1"/>
</dbReference>
<name>A0A2U1ZZ47_9MICO</name>
<dbReference type="PANTHER" id="PTHR43130:SF14">
    <property type="entry name" value="DJ-1_PFPI DOMAIN-CONTAINING PROTEIN"/>
    <property type="match status" value="1"/>
</dbReference>
<sequence>MRVGILVFDEVEVLDACGPFEVFSVASRFAGAEPGWRGFTVTLIAASTTDHRVRARGGLVLTADSTLLDAPELDLLIVPGGVTTEVERDRVVVDWIAARGGTPTLASVCTGAFLLAEAGVLTDQEVTTHWEDQGDLAQRFPGLRVTDRARWIGGDGLYTSAGISAGLDLSLHLVGVLSDVVHAERTARQMDYAWRR</sequence>
<dbReference type="Proteomes" id="UP000245166">
    <property type="component" value="Unassembled WGS sequence"/>
</dbReference>
<dbReference type="Pfam" id="PF01965">
    <property type="entry name" value="DJ-1_PfpI"/>
    <property type="match status" value="1"/>
</dbReference>
<evidence type="ECO:0000313" key="3">
    <source>
        <dbReference type="Proteomes" id="UP000245166"/>
    </source>
</evidence>
<dbReference type="Gene3D" id="3.40.50.880">
    <property type="match status" value="1"/>
</dbReference>
<organism evidence="2 3">
    <name type="scientific">Serinibacter arcticus</name>
    <dbReference type="NCBI Taxonomy" id="1655435"/>
    <lineage>
        <taxon>Bacteria</taxon>
        <taxon>Bacillati</taxon>
        <taxon>Actinomycetota</taxon>
        <taxon>Actinomycetes</taxon>
        <taxon>Micrococcales</taxon>
        <taxon>Beutenbergiaceae</taxon>
        <taxon>Serinibacter</taxon>
    </lineage>
</organism>
<dbReference type="SUPFAM" id="SSF52317">
    <property type="entry name" value="Class I glutamine amidotransferase-like"/>
    <property type="match status" value="1"/>
</dbReference>
<feature type="domain" description="DJ-1/PfpI" evidence="1">
    <location>
        <begin position="1"/>
        <end position="174"/>
    </location>
</feature>
<protein>
    <recommendedName>
        <fullName evidence="1">DJ-1/PfpI domain-containing protein</fullName>
    </recommendedName>
</protein>
<dbReference type="InterPro" id="IPR052158">
    <property type="entry name" value="INH-QAR"/>
</dbReference>
<dbReference type="PANTHER" id="PTHR43130">
    <property type="entry name" value="ARAC-FAMILY TRANSCRIPTIONAL REGULATOR"/>
    <property type="match status" value="1"/>
</dbReference>
<dbReference type="InterPro" id="IPR029062">
    <property type="entry name" value="Class_I_gatase-like"/>
</dbReference>
<accession>A0A2U1ZZ47</accession>
<keyword evidence="3" id="KW-1185">Reference proteome</keyword>
<evidence type="ECO:0000259" key="1">
    <source>
        <dbReference type="Pfam" id="PF01965"/>
    </source>
</evidence>
<comment type="caution">
    <text evidence="2">The sequence shown here is derived from an EMBL/GenBank/DDBJ whole genome shotgun (WGS) entry which is preliminary data.</text>
</comment>
<dbReference type="GO" id="GO:0006355">
    <property type="term" value="P:regulation of DNA-templated transcription"/>
    <property type="evidence" value="ECO:0007669"/>
    <property type="project" value="TreeGrafter"/>
</dbReference>
<dbReference type="InterPro" id="IPR002818">
    <property type="entry name" value="DJ-1/PfpI"/>
</dbReference>
<gene>
    <name evidence="2" type="ORF">C8046_00555</name>
</gene>
<dbReference type="EMBL" id="PYHR01000002">
    <property type="protein sequence ID" value="PWD52251.1"/>
    <property type="molecule type" value="Genomic_DNA"/>
</dbReference>
<proteinExistence type="predicted"/>
<reference evidence="2 3" key="1">
    <citation type="submission" date="2018-03" db="EMBL/GenBank/DDBJ databases">
        <title>Genome assembly of novel Miniimonas species PCH200.</title>
        <authorList>
            <person name="Thakur V."/>
            <person name="Kumar V."/>
            <person name="Singh D."/>
        </authorList>
    </citation>
    <scope>NUCLEOTIDE SEQUENCE [LARGE SCALE GENOMIC DNA]</scope>
    <source>
        <strain evidence="2 3">PCH200</strain>
    </source>
</reference>
<evidence type="ECO:0000313" key="2">
    <source>
        <dbReference type="EMBL" id="PWD52251.1"/>
    </source>
</evidence>